<protein>
    <submittedName>
        <fullName evidence="1">Uncharacterized protein</fullName>
    </submittedName>
</protein>
<accession>A0A835GK12</accession>
<reference evidence="1" key="1">
    <citation type="submission" date="2020-08" db="EMBL/GenBank/DDBJ databases">
        <title>Spodoptera exigua strain:BAW_Kor-Di-RS1 Genome sequencing and assembly.</title>
        <authorList>
            <person name="Kim J."/>
            <person name="Nam H.Y."/>
            <person name="Kwon M."/>
            <person name="Choi J.H."/>
            <person name="Cho S.R."/>
            <person name="Kim G.-H."/>
        </authorList>
    </citation>
    <scope>NUCLEOTIDE SEQUENCE</scope>
    <source>
        <strain evidence="1">BAW_Kor-Di-RS1</strain>
        <tissue evidence="1">Whole-body</tissue>
    </source>
</reference>
<sequence>MSIFNLCLKRPYYLSQMVSKICNTKFTLWSYVPIYVCSFQAAPIEKAFDDIIIIFCKAFATYTHNLETTIISKKLISTTQRILGNKCKLSTITRHNVLVVSTRLPLVTSWHLKIDIVMLLISIYAAK</sequence>
<organism evidence="1 2">
    <name type="scientific">Spodoptera exigua</name>
    <name type="common">Beet armyworm</name>
    <name type="synonym">Noctua fulgens</name>
    <dbReference type="NCBI Taxonomy" id="7107"/>
    <lineage>
        <taxon>Eukaryota</taxon>
        <taxon>Metazoa</taxon>
        <taxon>Ecdysozoa</taxon>
        <taxon>Arthropoda</taxon>
        <taxon>Hexapoda</taxon>
        <taxon>Insecta</taxon>
        <taxon>Pterygota</taxon>
        <taxon>Neoptera</taxon>
        <taxon>Endopterygota</taxon>
        <taxon>Lepidoptera</taxon>
        <taxon>Glossata</taxon>
        <taxon>Ditrysia</taxon>
        <taxon>Noctuoidea</taxon>
        <taxon>Noctuidae</taxon>
        <taxon>Amphipyrinae</taxon>
        <taxon>Spodoptera</taxon>
    </lineage>
</organism>
<evidence type="ECO:0000313" key="1">
    <source>
        <dbReference type="EMBL" id="KAF9417646.1"/>
    </source>
</evidence>
<dbReference type="AlphaFoldDB" id="A0A835GK12"/>
<keyword evidence="2" id="KW-1185">Reference proteome</keyword>
<evidence type="ECO:0000313" key="2">
    <source>
        <dbReference type="Proteomes" id="UP000648187"/>
    </source>
</evidence>
<proteinExistence type="predicted"/>
<dbReference type="EMBL" id="JACKWZ010000068">
    <property type="protein sequence ID" value="KAF9417646.1"/>
    <property type="molecule type" value="Genomic_DNA"/>
</dbReference>
<comment type="caution">
    <text evidence="1">The sequence shown here is derived from an EMBL/GenBank/DDBJ whole genome shotgun (WGS) entry which is preliminary data.</text>
</comment>
<gene>
    <name evidence="1" type="ORF">HW555_005353</name>
</gene>
<name>A0A835GK12_SPOEX</name>
<dbReference type="Proteomes" id="UP000648187">
    <property type="component" value="Unassembled WGS sequence"/>
</dbReference>